<dbReference type="GO" id="GO:0008784">
    <property type="term" value="F:alanine racemase activity"/>
    <property type="evidence" value="ECO:0007669"/>
    <property type="project" value="TreeGrafter"/>
</dbReference>
<evidence type="ECO:0000313" key="6">
    <source>
        <dbReference type="Proteomes" id="UP000432715"/>
    </source>
</evidence>
<evidence type="ECO:0000256" key="3">
    <source>
        <dbReference type="ARBA" id="ARBA00023235"/>
    </source>
</evidence>
<dbReference type="RefSeq" id="WP_151860137.1">
    <property type="nucleotide sequence ID" value="NZ_WBZC01000010.1"/>
</dbReference>
<sequence length="357" mass="39555">MNPRIDINLAKLKYNSNLIVEKANRFSIDVAAVTKGFCGNPVIAEAIAEGGVKYLADSRLENLLKMQHIKLEKILLRLPMLSQVKEVVKYADISLNSELETIVALNEAAKEQNKTHKIILMLDLGDLREGIFDEKELDAVIKYLLKLNNIDLVGIGTNLTCFGGVIPTKENLGELINSAKRVEETMGKPLDIISGGNSSSFYLINNSEIPPEVNHLRFGEAILLGTESTYGRDIPEAYQDTFKLVAEIIEIKTKPSVPIGEIGRDAFGNVPTFEDKGLMKRAILAVGKQDISTHTIIPCDKEAEVLGGSSDHLLMDLTHCKKDYRVGDEMIFNLTYGSMLALMTSEYVHKNYINSIE</sequence>
<dbReference type="OrthoDB" id="504078at2"/>
<dbReference type="PANTHER" id="PTHR30511">
    <property type="entry name" value="ALANINE RACEMASE"/>
    <property type="match status" value="1"/>
</dbReference>
<protein>
    <submittedName>
        <fullName evidence="5">Alanine/ornithine racemase family PLP-dependent enzyme</fullName>
    </submittedName>
</protein>
<dbReference type="GO" id="GO:0005829">
    <property type="term" value="C:cytosol"/>
    <property type="evidence" value="ECO:0007669"/>
    <property type="project" value="TreeGrafter"/>
</dbReference>
<evidence type="ECO:0000313" key="5">
    <source>
        <dbReference type="EMBL" id="KAB3537306.1"/>
    </source>
</evidence>
<dbReference type="Gene3D" id="3.20.20.10">
    <property type="entry name" value="Alanine racemase"/>
    <property type="match status" value="1"/>
</dbReference>
<reference evidence="5 6" key="1">
    <citation type="submission" date="2019-10" db="EMBL/GenBank/DDBJ databases">
        <title>Alkaliphilus serpentinus sp. nov. and Alkaliphilus pronyensis sp. nov., two novel anaerobic alkaliphilic species isolated from the serpentinized-hosted hydrothermal field of the Prony Bay (New Caledonia).</title>
        <authorList>
            <person name="Postec A."/>
        </authorList>
    </citation>
    <scope>NUCLEOTIDE SEQUENCE [LARGE SCALE GENOMIC DNA]</scope>
    <source>
        <strain evidence="5 6">LacV</strain>
    </source>
</reference>
<dbReference type="NCBIfam" id="NF040742">
    <property type="entry name" value="racem_Orr"/>
    <property type="match status" value="1"/>
</dbReference>
<dbReference type="CDD" id="cd06815">
    <property type="entry name" value="PLPDE_III_AR_like_1"/>
    <property type="match status" value="1"/>
</dbReference>
<dbReference type="PANTHER" id="PTHR30511:SF3">
    <property type="entry name" value="LYSINE RACEMASE"/>
    <property type="match status" value="1"/>
</dbReference>
<dbReference type="InterPro" id="IPR029066">
    <property type="entry name" value="PLP-binding_barrel"/>
</dbReference>
<evidence type="ECO:0000256" key="1">
    <source>
        <dbReference type="ARBA" id="ARBA00001933"/>
    </source>
</evidence>
<feature type="domain" description="Alanine racemase N-terminal" evidence="4">
    <location>
        <begin position="7"/>
        <end position="223"/>
    </location>
</feature>
<evidence type="ECO:0000259" key="4">
    <source>
        <dbReference type="Pfam" id="PF01168"/>
    </source>
</evidence>
<dbReference type="AlphaFoldDB" id="A0A6I0FDH8"/>
<organism evidence="5 6">
    <name type="scientific">Alkaliphilus pronyensis</name>
    <dbReference type="NCBI Taxonomy" id="1482732"/>
    <lineage>
        <taxon>Bacteria</taxon>
        <taxon>Bacillati</taxon>
        <taxon>Bacillota</taxon>
        <taxon>Clostridia</taxon>
        <taxon>Peptostreptococcales</taxon>
        <taxon>Natronincolaceae</taxon>
        <taxon>Alkaliphilus</taxon>
    </lineage>
</organism>
<gene>
    <name evidence="5" type="ORF">F8154_03160</name>
</gene>
<comment type="cofactor">
    <cofactor evidence="1">
        <name>pyridoxal 5'-phosphate</name>
        <dbReference type="ChEBI" id="CHEBI:597326"/>
    </cofactor>
</comment>
<keyword evidence="2" id="KW-0663">Pyridoxal phosphate</keyword>
<proteinExistence type="predicted"/>
<keyword evidence="3" id="KW-0413">Isomerase</keyword>
<dbReference type="SUPFAM" id="SSF51419">
    <property type="entry name" value="PLP-binding barrel"/>
    <property type="match status" value="1"/>
</dbReference>
<name>A0A6I0FDH8_9FIRM</name>
<dbReference type="InterPro" id="IPR001608">
    <property type="entry name" value="Ala_racemase_N"/>
</dbReference>
<evidence type="ECO:0000256" key="2">
    <source>
        <dbReference type="ARBA" id="ARBA00022898"/>
    </source>
</evidence>
<dbReference type="Pfam" id="PF01168">
    <property type="entry name" value="Ala_racemase_N"/>
    <property type="match status" value="1"/>
</dbReference>
<comment type="caution">
    <text evidence="5">The sequence shown here is derived from an EMBL/GenBank/DDBJ whole genome shotgun (WGS) entry which is preliminary data.</text>
</comment>
<dbReference type="EMBL" id="WBZC01000010">
    <property type="protein sequence ID" value="KAB3537306.1"/>
    <property type="molecule type" value="Genomic_DNA"/>
</dbReference>
<accession>A0A6I0FDH8</accession>
<dbReference type="InterPro" id="IPR000821">
    <property type="entry name" value="Ala_racemase"/>
</dbReference>
<keyword evidence="6" id="KW-1185">Reference proteome</keyword>
<dbReference type="Proteomes" id="UP000432715">
    <property type="component" value="Unassembled WGS sequence"/>
</dbReference>
<dbReference type="GO" id="GO:0030170">
    <property type="term" value="F:pyridoxal phosphate binding"/>
    <property type="evidence" value="ECO:0007669"/>
    <property type="project" value="TreeGrafter"/>
</dbReference>